<reference evidence="1 2" key="1">
    <citation type="submission" date="2021-07" db="EMBL/GenBank/DDBJ databases">
        <authorList>
            <person name="So Y."/>
        </authorList>
    </citation>
    <scope>NUCLEOTIDE SEQUENCE [LARGE SCALE GENOMIC DNA]</scope>
    <source>
        <strain evidence="1 2">HJA6</strain>
    </source>
</reference>
<accession>A0ABS7AJM6</accession>
<evidence type="ECO:0008006" key="3">
    <source>
        <dbReference type="Google" id="ProtNLM"/>
    </source>
</evidence>
<dbReference type="EMBL" id="JAHYBZ010000012">
    <property type="protein sequence ID" value="MBW6401555.1"/>
    <property type="molecule type" value="Genomic_DNA"/>
</dbReference>
<evidence type="ECO:0000313" key="1">
    <source>
        <dbReference type="EMBL" id="MBW6401555.1"/>
    </source>
</evidence>
<dbReference type="InterPro" id="IPR008930">
    <property type="entry name" value="Terpenoid_cyclase/PrenylTrfase"/>
</dbReference>
<dbReference type="SUPFAM" id="SSF48239">
    <property type="entry name" value="Terpenoid cyclases/Protein prenyltransferases"/>
    <property type="match status" value="1"/>
</dbReference>
<dbReference type="RefSeq" id="WP_219766308.1">
    <property type="nucleotide sequence ID" value="NZ_JAHYBZ010000012.1"/>
</dbReference>
<protein>
    <recommendedName>
        <fullName evidence="3">Heparinase</fullName>
    </recommendedName>
</protein>
<comment type="caution">
    <text evidence="1">The sequence shown here is derived from an EMBL/GenBank/DDBJ whole genome shotgun (WGS) entry which is preliminary data.</text>
</comment>
<proteinExistence type="predicted"/>
<keyword evidence="2" id="KW-1185">Reference proteome</keyword>
<name>A0ABS7AJM6_9PROT</name>
<dbReference type="Proteomes" id="UP001196565">
    <property type="component" value="Unassembled WGS sequence"/>
</dbReference>
<organism evidence="1 2">
    <name type="scientific">Roseomonas alba</name>
    <dbReference type="NCBI Taxonomy" id="2846776"/>
    <lineage>
        <taxon>Bacteria</taxon>
        <taxon>Pseudomonadati</taxon>
        <taxon>Pseudomonadota</taxon>
        <taxon>Alphaproteobacteria</taxon>
        <taxon>Acetobacterales</taxon>
        <taxon>Roseomonadaceae</taxon>
        <taxon>Roseomonas</taxon>
    </lineage>
</organism>
<gene>
    <name evidence="1" type="ORF">KPL78_27135</name>
</gene>
<evidence type="ECO:0000313" key="2">
    <source>
        <dbReference type="Proteomes" id="UP001196565"/>
    </source>
</evidence>
<sequence length="596" mass="61922">MSSNGMDVVRDGLARGLARFLAPVRLPDGYAPAFAQKPEGTVFVLADNAAAAEALAHPMLGGAEGAVALLLALAAGPGPAPRSIGPARIVVEDETPRNFRIATPHHLFTGDLFRGEIHQHFHGQDGPPAAIHGGNLVEFAFRRRWHCLDVEDAIVTAGIEDAEGGVRLFHESMLSGRGGRFSRSGPQEVARLRYAYLLRPDTPMVTLEVTLTPLPGVSFERPRITTACDAMSPGDGVTYARLMLGDAMRPSPAGENVTVHQGPIATFGAQQDRTPSHALSLTVTPAGPARLLSVKASGPAEGRLHWLLTRYAAERLGPGETLSAREDRLLLRGTEAPIVAARGVDAACAGPTQRIGAALAAQALFGRAKKAGAAARRLLSALPETETAPSELAAAIMAAETLHRVDGEAPEHAAALAARLLALQSGDGVFVEPGGTASVAEHAAALLALARCGGAETAEALRRGIAALALITQPGPVDTMTLPGAPAADTEELALLLRALRAAQLARSQGRLAMPEEEVRRLAFLADLALRFVQARIRPDGDALVVEGGVAVQAAVLAALVPAEGAVGGALPLQTTPPKATGPLETDTWRVAELSK</sequence>